<dbReference type="AlphaFoldDB" id="A0A6P2DK09"/>
<protein>
    <recommendedName>
        <fullName evidence="4">HEAT repeat domain-containing protein</fullName>
    </recommendedName>
</protein>
<sequence>MRTRFGGAFAVLVFVALGRAQQPTIPGAPALPGGPVPAVTGAAATSVAPAAAAPAAPKNIWSFFMKTPEQKAQCKAHFCNSRIGSFINNLLVPAGVATGGLLGPICPPPGVGGPGSGAPNPDDLKKSPTSPEGAAAKIKQEEAQAKAKVAALEYLGTVDCRYYPEAEAGLITGLRAEKNECVRIAAAKALASGCCCSPKIVKALLISVNCSNKDGFPAEASELVRTYAFVALERCLRKCVEEEPEAPPEPPPAAKKAMYELLTPMGATVDYSAHILLAAYYPMESRETAAQVYADARQALARGLKLSPQTMSRLSGPKNLRDGVFPPDTQRAPTSVASISSLAWPSMPSFASIRKSASAPREVPAEPPLFAPMPAAPAEPPVMPTRQDTFAAPVTMPPASTTPVRSGRGNLSSIFQDAWKR</sequence>
<reference evidence="2 3" key="1">
    <citation type="submission" date="2019-05" db="EMBL/GenBank/DDBJ databases">
        <authorList>
            <consortium name="Science for Life Laboratories"/>
        </authorList>
    </citation>
    <scope>NUCLEOTIDE SEQUENCE [LARGE SCALE GENOMIC DNA]</scope>
    <source>
        <strain evidence="2">Soil9</strain>
    </source>
</reference>
<evidence type="ECO:0000313" key="3">
    <source>
        <dbReference type="Proteomes" id="UP000464178"/>
    </source>
</evidence>
<feature type="region of interest" description="Disordered" evidence="1">
    <location>
        <begin position="383"/>
        <end position="410"/>
    </location>
</feature>
<accession>A0A6P2DK09</accession>
<dbReference type="KEGG" id="gms:SOIL9_73690"/>
<feature type="region of interest" description="Disordered" evidence="1">
    <location>
        <begin position="110"/>
        <end position="135"/>
    </location>
</feature>
<dbReference type="InterPro" id="IPR011989">
    <property type="entry name" value="ARM-like"/>
</dbReference>
<dbReference type="EMBL" id="LR593886">
    <property type="protein sequence ID" value="VTS02879.1"/>
    <property type="molecule type" value="Genomic_DNA"/>
</dbReference>
<keyword evidence="3" id="KW-1185">Reference proteome</keyword>
<dbReference type="RefSeq" id="WP_162672866.1">
    <property type="nucleotide sequence ID" value="NZ_LR593886.1"/>
</dbReference>
<feature type="region of interest" description="Disordered" evidence="1">
    <location>
        <begin position="309"/>
        <end position="332"/>
    </location>
</feature>
<evidence type="ECO:0008006" key="4">
    <source>
        <dbReference type="Google" id="ProtNLM"/>
    </source>
</evidence>
<evidence type="ECO:0000256" key="1">
    <source>
        <dbReference type="SAM" id="MobiDB-lite"/>
    </source>
</evidence>
<evidence type="ECO:0000313" key="2">
    <source>
        <dbReference type="EMBL" id="VTS02879.1"/>
    </source>
</evidence>
<dbReference type="Gene3D" id="1.25.10.10">
    <property type="entry name" value="Leucine-rich Repeat Variant"/>
    <property type="match status" value="1"/>
</dbReference>
<name>A0A6P2DK09_9BACT</name>
<organism evidence="2 3">
    <name type="scientific">Gemmata massiliana</name>
    <dbReference type="NCBI Taxonomy" id="1210884"/>
    <lineage>
        <taxon>Bacteria</taxon>
        <taxon>Pseudomonadati</taxon>
        <taxon>Planctomycetota</taxon>
        <taxon>Planctomycetia</taxon>
        <taxon>Gemmatales</taxon>
        <taxon>Gemmataceae</taxon>
        <taxon>Gemmata</taxon>
    </lineage>
</organism>
<proteinExistence type="predicted"/>
<feature type="compositionally biased region" description="Polar residues" evidence="1">
    <location>
        <begin position="398"/>
        <end position="410"/>
    </location>
</feature>
<gene>
    <name evidence="2" type="ORF">SOIL9_73690</name>
</gene>
<dbReference type="Proteomes" id="UP000464178">
    <property type="component" value="Chromosome"/>
</dbReference>